<keyword evidence="2" id="KW-1185">Reference proteome</keyword>
<accession>A0A4Q6XYD9</accession>
<sequence length="135" mass="15126">MILKTYARVFTNDYEGTLATFERLHGQKAHLRLKYGDWDLAGIGDVFVVAGTEEALAPIRGSHGPLIVRDIMALHDELLAEGAIITQPVIDVPTGRMLYARHADGLHVEYVEWTDDLIEQFIRAPQREGKLSSEL</sequence>
<dbReference type="Proteomes" id="UP000292085">
    <property type="component" value="Unassembled WGS sequence"/>
</dbReference>
<dbReference type="Gene3D" id="3.10.180.10">
    <property type="entry name" value="2,3-Dihydroxybiphenyl 1,2-Dioxygenase, domain 1"/>
    <property type="match status" value="1"/>
</dbReference>
<dbReference type="AlphaFoldDB" id="A0A4Q6XYD9"/>
<dbReference type="SUPFAM" id="SSF54593">
    <property type="entry name" value="Glyoxalase/Bleomycin resistance protein/Dihydroxybiphenyl dioxygenase"/>
    <property type="match status" value="1"/>
</dbReference>
<dbReference type="RefSeq" id="WP_130156047.1">
    <property type="nucleotide sequence ID" value="NZ_SGIS01000008.1"/>
</dbReference>
<dbReference type="InterPro" id="IPR029068">
    <property type="entry name" value="Glyas_Bleomycin-R_OHBP_Dase"/>
</dbReference>
<reference evidence="1 2" key="1">
    <citation type="submission" date="2019-02" db="EMBL/GenBank/DDBJ databases">
        <authorList>
            <person name="Li Y."/>
        </authorList>
    </citation>
    <scope>NUCLEOTIDE SEQUENCE [LARGE SCALE GENOMIC DNA]</scope>
    <source>
        <strain evidence="1 2">3-7</strain>
    </source>
</reference>
<gene>
    <name evidence="1" type="ORF">EWE75_07555</name>
</gene>
<organism evidence="1 2">
    <name type="scientific">Sphingomonas populi</name>
    <dbReference type="NCBI Taxonomy" id="2484750"/>
    <lineage>
        <taxon>Bacteria</taxon>
        <taxon>Pseudomonadati</taxon>
        <taxon>Pseudomonadota</taxon>
        <taxon>Alphaproteobacteria</taxon>
        <taxon>Sphingomonadales</taxon>
        <taxon>Sphingomonadaceae</taxon>
        <taxon>Sphingomonas</taxon>
    </lineage>
</organism>
<evidence type="ECO:0000313" key="2">
    <source>
        <dbReference type="Proteomes" id="UP000292085"/>
    </source>
</evidence>
<comment type="caution">
    <text evidence="1">The sequence shown here is derived from an EMBL/GenBank/DDBJ whole genome shotgun (WGS) entry which is preliminary data.</text>
</comment>
<dbReference type="OrthoDB" id="9793039at2"/>
<proteinExistence type="predicted"/>
<name>A0A4Q6XYD9_9SPHN</name>
<protein>
    <submittedName>
        <fullName evidence="1">VOC family protein</fullName>
    </submittedName>
</protein>
<evidence type="ECO:0000313" key="1">
    <source>
        <dbReference type="EMBL" id="RZF65215.1"/>
    </source>
</evidence>
<dbReference type="EMBL" id="SGIS01000008">
    <property type="protein sequence ID" value="RZF65215.1"/>
    <property type="molecule type" value="Genomic_DNA"/>
</dbReference>